<dbReference type="Gene3D" id="3.90.1170.40">
    <property type="entry name" value="Molybdopterin biosynthesis MoaE subunit"/>
    <property type="match status" value="1"/>
</dbReference>
<evidence type="ECO:0000313" key="2">
    <source>
        <dbReference type="EMBL" id="HIP91717.1"/>
    </source>
</evidence>
<dbReference type="InterPro" id="IPR003448">
    <property type="entry name" value="Mopterin_biosynth_MoaE"/>
</dbReference>
<evidence type="ECO:0000313" key="1">
    <source>
        <dbReference type="EMBL" id="HIP84657.1"/>
    </source>
</evidence>
<proteinExistence type="predicted"/>
<organism evidence="2 3">
    <name type="scientific">Methanothermococcus okinawensis</name>
    <dbReference type="NCBI Taxonomy" id="155863"/>
    <lineage>
        <taxon>Archaea</taxon>
        <taxon>Methanobacteriati</taxon>
        <taxon>Methanobacteriota</taxon>
        <taxon>Methanomada group</taxon>
        <taxon>Methanococci</taxon>
        <taxon>Methanococcales</taxon>
        <taxon>Methanococcaceae</taxon>
        <taxon>Methanothermococcus</taxon>
    </lineage>
</organism>
<dbReference type="Proteomes" id="UP000618343">
    <property type="component" value="Unassembled WGS sequence"/>
</dbReference>
<evidence type="ECO:0000313" key="3">
    <source>
        <dbReference type="Proteomes" id="UP000618343"/>
    </source>
</evidence>
<dbReference type="Proteomes" id="UP000643554">
    <property type="component" value="Unassembled WGS sequence"/>
</dbReference>
<name>A0A833E4E9_9EURY</name>
<dbReference type="SUPFAM" id="SSF54690">
    <property type="entry name" value="Molybdopterin synthase subunit MoaE"/>
    <property type="match status" value="1"/>
</dbReference>
<dbReference type="AlphaFoldDB" id="A0A833E4E9"/>
<dbReference type="EMBL" id="DQUO01000066">
    <property type="protein sequence ID" value="HIP91717.1"/>
    <property type="molecule type" value="Genomic_DNA"/>
</dbReference>
<comment type="caution">
    <text evidence="2">The sequence shown here is derived from an EMBL/GenBank/DDBJ whole genome shotgun (WGS) entry which is preliminary data.</text>
</comment>
<sequence length="119" mass="14231">MRIYNNYEEFRDNIEKLVERYKGEIGCYVSITGYVRDYHLVEGKKIPCKGMVVRDISREIEEIVEDALKRFKVIEVVVYHNRGYLKVGDIISSVYVFARHRKEAFLACEYIIEEIKKYH</sequence>
<protein>
    <submittedName>
        <fullName evidence="2">Molybdenum cofactor biosynthesis protein MoaE</fullName>
    </submittedName>
</protein>
<dbReference type="Pfam" id="PF02391">
    <property type="entry name" value="MoaE"/>
    <property type="match status" value="1"/>
</dbReference>
<gene>
    <name evidence="1" type="ORF">EYH15_04135</name>
    <name evidence="2" type="ORF">EYH21_05410</name>
</gene>
<dbReference type="EMBL" id="DQUI01000068">
    <property type="protein sequence ID" value="HIP84657.1"/>
    <property type="molecule type" value="Genomic_DNA"/>
</dbReference>
<dbReference type="InterPro" id="IPR036563">
    <property type="entry name" value="MoaE_sf"/>
</dbReference>
<reference evidence="2" key="1">
    <citation type="journal article" date="2020" name="ISME J.">
        <title>Gammaproteobacteria mediating utilization of methyl-, sulfur- and petroleum organic compounds in deep ocean hydrothermal plumes.</title>
        <authorList>
            <person name="Zhou Z."/>
            <person name="Liu Y."/>
            <person name="Pan J."/>
            <person name="Cron B.R."/>
            <person name="Toner B.M."/>
            <person name="Anantharaman K."/>
            <person name="Breier J.A."/>
            <person name="Dick G.J."/>
            <person name="Li M."/>
        </authorList>
    </citation>
    <scope>NUCLEOTIDE SEQUENCE</scope>
    <source>
        <strain evidence="1">SZUA-1453</strain>
        <strain evidence="2">SZUA-1471</strain>
    </source>
</reference>
<accession>A0A833E4E9</accession>
<dbReference type="GO" id="GO:0006777">
    <property type="term" value="P:Mo-molybdopterin cofactor biosynthetic process"/>
    <property type="evidence" value="ECO:0007669"/>
    <property type="project" value="InterPro"/>
</dbReference>